<dbReference type="AlphaFoldDB" id="A0A1C7LME6"/>
<dbReference type="InterPro" id="IPR000286">
    <property type="entry name" value="HDACs"/>
</dbReference>
<proteinExistence type="inferred from homology"/>
<dbReference type="Proteomes" id="UP000092993">
    <property type="component" value="Unassembled WGS sequence"/>
</dbReference>
<dbReference type="STRING" id="5627.A0A1C7LME6"/>
<keyword evidence="8" id="KW-1185">Reference proteome</keyword>
<protein>
    <submittedName>
        <fullName evidence="7">Acetylpolyamine aminohydrolase</fullName>
    </submittedName>
</protein>
<keyword evidence="3" id="KW-0479">Metal-binding</keyword>
<evidence type="ECO:0000256" key="4">
    <source>
        <dbReference type="ARBA" id="ARBA00022801"/>
    </source>
</evidence>
<evidence type="ECO:0000313" key="8">
    <source>
        <dbReference type="Proteomes" id="UP000092993"/>
    </source>
</evidence>
<dbReference type="Gene3D" id="3.40.800.20">
    <property type="entry name" value="Histone deacetylase domain"/>
    <property type="match status" value="1"/>
</dbReference>
<comment type="cofactor">
    <cofactor evidence="1">
        <name>Zn(2+)</name>
        <dbReference type="ChEBI" id="CHEBI:29105"/>
    </cofactor>
</comment>
<evidence type="ECO:0000256" key="2">
    <source>
        <dbReference type="ARBA" id="ARBA00005947"/>
    </source>
</evidence>
<dbReference type="PRINTS" id="PR01270">
    <property type="entry name" value="HDASUPER"/>
</dbReference>
<evidence type="ECO:0000259" key="6">
    <source>
        <dbReference type="Pfam" id="PF00850"/>
    </source>
</evidence>
<dbReference type="GO" id="GO:0040029">
    <property type="term" value="P:epigenetic regulation of gene expression"/>
    <property type="evidence" value="ECO:0007669"/>
    <property type="project" value="TreeGrafter"/>
</dbReference>
<name>A0A1C7LME6_GRIFR</name>
<evidence type="ECO:0000256" key="3">
    <source>
        <dbReference type="ARBA" id="ARBA00022723"/>
    </source>
</evidence>
<keyword evidence="4 7" id="KW-0378">Hydrolase</keyword>
<dbReference type="InterPro" id="IPR023801">
    <property type="entry name" value="His_deacetylse_dom"/>
</dbReference>
<dbReference type="PANTHER" id="PTHR10625:SF17">
    <property type="entry name" value="HISTONE DEACETYLASE 8"/>
    <property type="match status" value="1"/>
</dbReference>
<dbReference type="EMBL" id="LUGG01000052">
    <property type="protein sequence ID" value="OBZ65189.1"/>
    <property type="molecule type" value="Genomic_DNA"/>
</dbReference>
<dbReference type="GO" id="GO:0046872">
    <property type="term" value="F:metal ion binding"/>
    <property type="evidence" value="ECO:0007669"/>
    <property type="project" value="UniProtKB-KW"/>
</dbReference>
<evidence type="ECO:0000256" key="5">
    <source>
        <dbReference type="ARBA" id="ARBA00022833"/>
    </source>
</evidence>
<keyword evidence="5" id="KW-0862">Zinc</keyword>
<accession>A0A1C7LME6</accession>
<feature type="domain" description="Histone deacetylase" evidence="6">
    <location>
        <begin position="53"/>
        <end position="293"/>
    </location>
</feature>
<gene>
    <name evidence="7" type="primary">aphA</name>
    <name evidence="7" type="ORF">A0H81_14823</name>
</gene>
<comment type="caution">
    <text evidence="7">The sequence shown here is derived from an EMBL/GenBank/DDBJ whole genome shotgun (WGS) entry which is preliminary data.</text>
</comment>
<evidence type="ECO:0000313" key="7">
    <source>
        <dbReference type="EMBL" id="OBZ65189.1"/>
    </source>
</evidence>
<dbReference type="OrthoDB" id="424012at2759"/>
<comment type="similarity">
    <text evidence="2">Belongs to the histone deacetylase family.</text>
</comment>
<dbReference type="PANTHER" id="PTHR10625">
    <property type="entry name" value="HISTONE DEACETYLASE HDAC1-RELATED"/>
    <property type="match status" value="1"/>
</dbReference>
<sequence length="304" mass="33085">MTWTQTPWASSTRRMRRDYVKYVENIYQEWIAIGGEKSAVLPETFFHRALTSEEPPATLSPIAKAGLYCFDLSGPITAETYRSAVASVLVALSAAKALLSEKALTRSNGVFALTRPPGHHAGVAVSGGYCFFNNAAVATKYLLHSSDDTTVTILDIDYHHGNGTQQIFYSEPRVLYVSLHADGDYPYFTGSTKERGAGEGVGFNHNLPLPRNTTGDDLYCETLLKAVAFIRVFDPAYLIVSLGVDTAADDPICDFLLSRECYTRIGEIIASVKKPTLFTMEGGYHLESIGGHVSGVLVGFNGAH</sequence>
<dbReference type="GO" id="GO:0004407">
    <property type="term" value="F:histone deacetylase activity"/>
    <property type="evidence" value="ECO:0007669"/>
    <property type="project" value="TreeGrafter"/>
</dbReference>
<dbReference type="InterPro" id="IPR037138">
    <property type="entry name" value="His_deacetylse_dom_sf"/>
</dbReference>
<dbReference type="Pfam" id="PF00850">
    <property type="entry name" value="Hist_deacetyl"/>
    <property type="match status" value="1"/>
</dbReference>
<organism evidence="7 8">
    <name type="scientific">Grifola frondosa</name>
    <name type="common">Maitake</name>
    <name type="synonym">Polyporus frondosus</name>
    <dbReference type="NCBI Taxonomy" id="5627"/>
    <lineage>
        <taxon>Eukaryota</taxon>
        <taxon>Fungi</taxon>
        <taxon>Dikarya</taxon>
        <taxon>Basidiomycota</taxon>
        <taxon>Agaricomycotina</taxon>
        <taxon>Agaricomycetes</taxon>
        <taxon>Polyporales</taxon>
        <taxon>Grifolaceae</taxon>
        <taxon>Grifola</taxon>
    </lineage>
</organism>
<evidence type="ECO:0000256" key="1">
    <source>
        <dbReference type="ARBA" id="ARBA00001947"/>
    </source>
</evidence>
<dbReference type="InterPro" id="IPR023696">
    <property type="entry name" value="Ureohydrolase_dom_sf"/>
</dbReference>
<dbReference type="SUPFAM" id="SSF52768">
    <property type="entry name" value="Arginase/deacetylase"/>
    <property type="match status" value="1"/>
</dbReference>
<reference evidence="7 8" key="1">
    <citation type="submission" date="2016-03" db="EMBL/GenBank/DDBJ databases">
        <title>Whole genome sequencing of Grifola frondosa 9006-11.</title>
        <authorList>
            <person name="Min B."/>
            <person name="Park H."/>
            <person name="Kim J.-G."/>
            <person name="Cho H."/>
            <person name="Oh Y.-L."/>
            <person name="Kong W.-S."/>
            <person name="Choi I.-G."/>
        </authorList>
    </citation>
    <scope>NUCLEOTIDE SEQUENCE [LARGE SCALE GENOMIC DNA]</scope>
    <source>
        <strain evidence="7 8">9006-11</strain>
    </source>
</reference>
<dbReference type="OMA" id="FRAEWIL"/>
<dbReference type="GO" id="GO:0016787">
    <property type="term" value="F:hydrolase activity"/>
    <property type="evidence" value="ECO:0007669"/>
    <property type="project" value="UniProtKB-KW"/>
</dbReference>